<dbReference type="KEGG" id="fsr:KQR59_01530"/>
<sequence>MHQNIKGSALLASLIFAFVILVVISALAYNFRMDSLAIETIVNEKQSLHVDEGYFNSIPVALDLTTGDDQTIDNFRFLTRSNSVTSRFDHRNTNSELYYGIPYVISYDISHEFFEGDVSRYVRSLVYNTLPGTLMNRYDEDYFPVNVPFVNTAGMSGTLASYKLDQEGRLQDLERGYIGYIHKNSSILTISNAGGSFNVTVPNDLSLLSYTLAIGWDLQNGRWSIFLAIYDGNKVYTSSTTLRNLVAGQAQAQQDLSNWQAIADLPGGYASNFPTYSPGTDYEVGDVVNSGGDLYSCKVVSWCSSDAQANIDAYAPGTGSAWSLAWDLVESGGAPSEGGGSDSYPTYSAGTSYQNGDIVISGENLYSCKEWGWCSSTAASYYAPGTGSAWSSAWDLVGPVDSGDEDGGDDGGADGGAGSDPEGNIILVTWYHDFNNQVPKPLVLRKMPRDGNYDLDVYRSTYDSITRIFTAILSDTFTTGSTDFDESHVHVVIPDTMFMLDAGVPLIFQGVNIFDFNRLGTYLLGTGGGSSTTKDTLSAEPSQKPIMIKKNTTQMYIIVFNGDSYYKYLYSLGSSLTKLPPKPFPGEEIQKIIAKYGVIFVITDSYIYLMNPTDDSTISRLVATGSNYQIHRASDGRIYALDDGLNCTVSSSCGSRVYFEDGCASYTGGCEALAELTNVDPYLNIVHKSLDS</sequence>
<organism evidence="3 4">
    <name type="scientific">Francisella salimarina</name>
    <dbReference type="NCBI Taxonomy" id="2599927"/>
    <lineage>
        <taxon>Bacteria</taxon>
        <taxon>Pseudomonadati</taxon>
        <taxon>Pseudomonadota</taxon>
        <taxon>Gammaproteobacteria</taxon>
        <taxon>Thiotrichales</taxon>
        <taxon>Francisellaceae</taxon>
        <taxon>Francisella</taxon>
    </lineage>
</organism>
<evidence type="ECO:0000313" key="4">
    <source>
        <dbReference type="Proteomes" id="UP000683421"/>
    </source>
</evidence>
<dbReference type="InterPro" id="IPR003610">
    <property type="entry name" value="CBM5/12"/>
</dbReference>
<feature type="region of interest" description="Disordered" evidence="1">
    <location>
        <begin position="398"/>
        <end position="420"/>
    </location>
</feature>
<dbReference type="GO" id="GO:0004553">
    <property type="term" value="F:hydrolase activity, hydrolyzing O-glycosyl compounds"/>
    <property type="evidence" value="ECO:0007669"/>
    <property type="project" value="InterPro"/>
</dbReference>
<accession>A0AAJ4NP57</accession>
<dbReference type="Proteomes" id="UP000683421">
    <property type="component" value="Chromosome"/>
</dbReference>
<dbReference type="SMART" id="SM00495">
    <property type="entry name" value="ChtBD3"/>
    <property type="match status" value="2"/>
</dbReference>
<feature type="compositionally biased region" description="Acidic residues" evidence="1">
    <location>
        <begin position="402"/>
        <end position="412"/>
    </location>
</feature>
<dbReference type="EMBL" id="CP076680">
    <property type="protein sequence ID" value="QWU99588.1"/>
    <property type="molecule type" value="Genomic_DNA"/>
</dbReference>
<protein>
    <recommendedName>
        <fullName evidence="2">Chitin-binding type-3 domain-containing protein</fullName>
    </recommendedName>
</protein>
<dbReference type="GO" id="GO:0005975">
    <property type="term" value="P:carbohydrate metabolic process"/>
    <property type="evidence" value="ECO:0007669"/>
    <property type="project" value="InterPro"/>
</dbReference>
<feature type="domain" description="Chitin-binding type-3" evidence="2">
    <location>
        <begin position="344"/>
        <end position="393"/>
    </location>
</feature>
<evidence type="ECO:0000259" key="2">
    <source>
        <dbReference type="SMART" id="SM00495"/>
    </source>
</evidence>
<dbReference type="PANTHER" id="PTHR34823">
    <property type="entry name" value="GLCNAC-BINDING PROTEIN A"/>
    <property type="match status" value="1"/>
</dbReference>
<dbReference type="PANTHER" id="PTHR34823:SF1">
    <property type="entry name" value="CHITIN-BINDING TYPE-4 DOMAIN-CONTAINING PROTEIN"/>
    <property type="match status" value="1"/>
</dbReference>
<feature type="domain" description="Chitin-binding type-3" evidence="2">
    <location>
        <begin position="273"/>
        <end position="325"/>
    </location>
</feature>
<evidence type="ECO:0000313" key="3">
    <source>
        <dbReference type="EMBL" id="QWU99588.1"/>
    </source>
</evidence>
<dbReference type="RefSeq" id="WP_216692326.1">
    <property type="nucleotide sequence ID" value="NZ_CP076680.1"/>
</dbReference>
<evidence type="ECO:0000256" key="1">
    <source>
        <dbReference type="SAM" id="MobiDB-lite"/>
    </source>
</evidence>
<proteinExistence type="predicted"/>
<name>A0AAJ4NP57_9GAMM</name>
<dbReference type="GO" id="GO:0005576">
    <property type="term" value="C:extracellular region"/>
    <property type="evidence" value="ECO:0007669"/>
    <property type="project" value="InterPro"/>
</dbReference>
<dbReference type="InterPro" id="IPR051024">
    <property type="entry name" value="GlcNAc_Chitin_IntDeg"/>
</dbReference>
<dbReference type="GO" id="GO:0030246">
    <property type="term" value="F:carbohydrate binding"/>
    <property type="evidence" value="ECO:0007669"/>
    <property type="project" value="InterPro"/>
</dbReference>
<gene>
    <name evidence="3" type="ORF">KQR59_01530</name>
</gene>
<dbReference type="AlphaFoldDB" id="A0AAJ4NP57"/>
<keyword evidence="4" id="KW-1185">Reference proteome</keyword>
<reference evidence="3 4" key="1">
    <citation type="submission" date="2021-06" db="EMBL/GenBank/DDBJ databases">
        <title>Ulceroglandular infection and bacteremia caused by Francisella salimarina in an immunocompromised patient, France.</title>
        <authorList>
            <person name="Hennebique A."/>
            <person name="Caspar Y."/>
            <person name="Maurin M."/>
            <person name="Boisset S."/>
            <person name="Pelloux I."/>
            <person name="Gallego-Hernanz M.P."/>
            <person name="Burucoa C."/>
            <person name="Cazenave-Roblot F."/>
            <person name="Plouzeau C."/>
            <person name="Rammaert B."/>
        </authorList>
    </citation>
    <scope>NUCLEOTIDE SEQUENCE [LARGE SCALE GENOMIC DNA]</scope>
    <source>
        <strain evidence="3 4">CHUGA-F75</strain>
    </source>
</reference>